<dbReference type="SUPFAM" id="SSF58104">
    <property type="entry name" value="Methyl-accepting chemotaxis protein (MCP) signaling domain"/>
    <property type="match status" value="1"/>
</dbReference>
<evidence type="ECO:0000313" key="6">
    <source>
        <dbReference type="Proteomes" id="UP001319870"/>
    </source>
</evidence>
<sequence>MTHGEAPRRRGAWFWDRSLAAKFSTALFVMGGAFALVGGSAAVALSQVADDLQEMSRLNVELQRSFADLSVNQARSHVVLQRAVNADEATRAQLLTSSGWIDDEVEEHAAVVATFPAADTPQWQDFLARWEAWTSYRDATLLPLVEAGDVAGFAAAVSSDVSADPDWAGRALAIASAQTDADVVAIQEAGQAEAARSIVVLVVGFVVATVCGVLLAVAIVRRISRSVRQVGTTLEAMAEGDLTKDAPVAENDEIGRMADALDRARQALRETLSGVVESAQTVATASEELSAASHQVASGSEETSAQAGVVASAAEQVSQNVQTVAAGAEQMGASIREIAQNSNEAAKVANRA</sequence>
<dbReference type="Pfam" id="PF00672">
    <property type="entry name" value="HAMP"/>
    <property type="match status" value="1"/>
</dbReference>
<dbReference type="RefSeq" id="WP_225566991.1">
    <property type="nucleotide sequence ID" value="NZ_JAIXCQ010000025.1"/>
</dbReference>
<gene>
    <name evidence="5" type="ORF">LEP48_18275</name>
</gene>
<dbReference type="Gene3D" id="1.10.287.950">
    <property type="entry name" value="Methyl-accepting chemotaxis protein"/>
    <property type="match status" value="1"/>
</dbReference>
<evidence type="ECO:0000256" key="2">
    <source>
        <dbReference type="ARBA" id="ARBA00022989"/>
    </source>
</evidence>
<dbReference type="SMART" id="SM00304">
    <property type="entry name" value="HAMP"/>
    <property type="match status" value="1"/>
</dbReference>
<evidence type="ECO:0000256" key="3">
    <source>
        <dbReference type="SAM" id="Phobius"/>
    </source>
</evidence>
<name>A0ABS7ZJT0_9MICO</name>
<feature type="domain" description="HAMP" evidence="4">
    <location>
        <begin position="221"/>
        <end position="273"/>
    </location>
</feature>
<dbReference type="PANTHER" id="PTHR32089">
    <property type="entry name" value="METHYL-ACCEPTING CHEMOTAXIS PROTEIN MCPB"/>
    <property type="match status" value="1"/>
</dbReference>
<evidence type="ECO:0000256" key="1">
    <source>
        <dbReference type="ARBA" id="ARBA00022692"/>
    </source>
</evidence>
<comment type="caution">
    <text evidence="5">The sequence shown here is derived from an EMBL/GenBank/DDBJ whole genome shotgun (WGS) entry which is preliminary data.</text>
</comment>
<dbReference type="PROSITE" id="PS50885">
    <property type="entry name" value="HAMP"/>
    <property type="match status" value="1"/>
</dbReference>
<organism evidence="5 6">
    <name type="scientific">Isoptericola luteus</name>
    <dbReference type="NCBI Taxonomy" id="2879484"/>
    <lineage>
        <taxon>Bacteria</taxon>
        <taxon>Bacillati</taxon>
        <taxon>Actinomycetota</taxon>
        <taxon>Actinomycetes</taxon>
        <taxon>Micrococcales</taxon>
        <taxon>Promicromonosporaceae</taxon>
        <taxon>Isoptericola</taxon>
    </lineage>
</organism>
<protein>
    <submittedName>
        <fullName evidence="5">Methyl-accepting chemotaxis protein</fullName>
    </submittedName>
</protein>
<dbReference type="PANTHER" id="PTHR32089:SF112">
    <property type="entry name" value="LYSOZYME-LIKE PROTEIN-RELATED"/>
    <property type="match status" value="1"/>
</dbReference>
<dbReference type="CDD" id="cd06225">
    <property type="entry name" value="HAMP"/>
    <property type="match status" value="1"/>
</dbReference>
<proteinExistence type="predicted"/>
<feature type="transmembrane region" description="Helical" evidence="3">
    <location>
        <begin position="198"/>
        <end position="220"/>
    </location>
</feature>
<dbReference type="InterPro" id="IPR003660">
    <property type="entry name" value="HAMP_dom"/>
</dbReference>
<keyword evidence="2 3" id="KW-1133">Transmembrane helix</keyword>
<evidence type="ECO:0000313" key="5">
    <source>
        <dbReference type="EMBL" id="MCA5895275.1"/>
    </source>
</evidence>
<dbReference type="EMBL" id="JAIXCQ010000025">
    <property type="protein sequence ID" value="MCA5895275.1"/>
    <property type="molecule type" value="Genomic_DNA"/>
</dbReference>
<keyword evidence="1 3" id="KW-0812">Transmembrane</keyword>
<evidence type="ECO:0000259" key="4">
    <source>
        <dbReference type="PROSITE" id="PS50885"/>
    </source>
</evidence>
<reference evidence="5 6" key="1">
    <citation type="submission" date="2021-09" db="EMBL/GenBank/DDBJ databases">
        <title>Isoptericola luteus sp. nov., a novel bacterium isolated from Harbin, the capital city of Heilongjiang province.</title>
        <authorList>
            <person name="Li J."/>
        </authorList>
    </citation>
    <scope>NUCLEOTIDE SEQUENCE [LARGE SCALE GENOMIC DNA]</scope>
    <source>
        <strain evidence="5 6">NEAU-Y5</strain>
    </source>
</reference>
<keyword evidence="3" id="KW-0472">Membrane</keyword>
<dbReference type="Proteomes" id="UP001319870">
    <property type="component" value="Unassembled WGS sequence"/>
</dbReference>
<keyword evidence="6" id="KW-1185">Reference proteome</keyword>
<feature type="non-terminal residue" evidence="5">
    <location>
        <position position="352"/>
    </location>
</feature>
<accession>A0ABS7ZJT0</accession>